<accession>A0ABQ5R9I6</accession>
<organism evidence="1 2">
    <name type="scientific">Phytohabitans aurantiacus</name>
    <dbReference type="NCBI Taxonomy" id="3016789"/>
    <lineage>
        <taxon>Bacteria</taxon>
        <taxon>Bacillati</taxon>
        <taxon>Actinomycetota</taxon>
        <taxon>Actinomycetes</taxon>
        <taxon>Micromonosporales</taxon>
        <taxon>Micromonosporaceae</taxon>
    </lineage>
</organism>
<comment type="caution">
    <text evidence="1">The sequence shown here is derived from an EMBL/GenBank/DDBJ whole genome shotgun (WGS) entry which is preliminary data.</text>
</comment>
<gene>
    <name evidence="1" type="ORF">Pa4123_86990</name>
</gene>
<keyword evidence="2" id="KW-1185">Reference proteome</keyword>
<dbReference type="Proteomes" id="UP001144280">
    <property type="component" value="Unassembled WGS sequence"/>
</dbReference>
<name>A0ABQ5R9I6_9ACTN</name>
<reference evidence="1" key="1">
    <citation type="submission" date="2022-12" db="EMBL/GenBank/DDBJ databases">
        <title>New Phytohabitans aurantiacus sp. RD004123 nov., an actinomycete isolated from soil.</title>
        <authorList>
            <person name="Triningsih D.W."/>
            <person name="Harunari E."/>
            <person name="Igarashi Y."/>
        </authorList>
    </citation>
    <scope>NUCLEOTIDE SEQUENCE</scope>
    <source>
        <strain evidence="1">RD004123</strain>
    </source>
</reference>
<proteinExistence type="predicted"/>
<sequence>MYPPDGDAPLRISRVTRRRFPEPARIAADPAHQAHLDAYLADLVRPYGLALRPAPGGHSYGEMAEALIAETVRAGEDVDLLVLAFAVPDIRPGRATAAYLSHVCPGRPLAFAVCDQGAAAAFTGLRLIREYTRGGECRRALLIVVEQATLHYDPIAPVALPAAHTGVALLFDGSGSIAVDSVGVHSGAPPATLPDATTLVLGNGIAPPVGRPARVAPAGHPYTGPWWELAGVLAAGPARPMLVADYDPVLRYSCQCRLSPVESEGFEGGADARLELGAS</sequence>
<dbReference type="RefSeq" id="WP_281905613.1">
    <property type="nucleotide sequence ID" value="NZ_BSDI01000084.1"/>
</dbReference>
<evidence type="ECO:0000313" key="2">
    <source>
        <dbReference type="Proteomes" id="UP001144280"/>
    </source>
</evidence>
<evidence type="ECO:0000313" key="1">
    <source>
        <dbReference type="EMBL" id="GLI03421.1"/>
    </source>
</evidence>
<protein>
    <submittedName>
        <fullName evidence="1">Uncharacterized protein</fullName>
    </submittedName>
</protein>
<dbReference type="EMBL" id="BSDI01000084">
    <property type="protein sequence ID" value="GLI03421.1"/>
    <property type="molecule type" value="Genomic_DNA"/>
</dbReference>
<dbReference type="Gene3D" id="3.40.47.10">
    <property type="match status" value="1"/>
</dbReference>
<dbReference type="SUPFAM" id="SSF53901">
    <property type="entry name" value="Thiolase-like"/>
    <property type="match status" value="1"/>
</dbReference>
<dbReference type="InterPro" id="IPR016039">
    <property type="entry name" value="Thiolase-like"/>
</dbReference>